<dbReference type="EMBL" id="LECW02000004">
    <property type="protein sequence ID" value="KRT95260.1"/>
    <property type="molecule type" value="Genomic_DNA"/>
</dbReference>
<dbReference type="InterPro" id="IPR001763">
    <property type="entry name" value="Rhodanese-like_dom"/>
</dbReference>
<dbReference type="Pfam" id="PF00581">
    <property type="entry name" value="Rhodanese"/>
    <property type="match status" value="1"/>
</dbReference>
<dbReference type="AlphaFoldDB" id="A0A0J6EWB9"/>
<dbReference type="InterPro" id="IPR001307">
    <property type="entry name" value="Thiosulphate_STrfase_CS"/>
</dbReference>
<gene>
    <name evidence="2" type="ORF">AB447_212195</name>
    <name evidence="3" type="ORF">P8828_09400</name>
</gene>
<dbReference type="SUPFAM" id="SSF52821">
    <property type="entry name" value="Rhodanese/Cell cycle control phosphatase"/>
    <property type="match status" value="1"/>
</dbReference>
<dbReference type="Proteomes" id="UP000036168">
    <property type="component" value="Unassembled WGS sequence"/>
</dbReference>
<dbReference type="PROSITE" id="PS00380">
    <property type="entry name" value="RHODANESE_1"/>
    <property type="match status" value="1"/>
</dbReference>
<reference evidence="2 4" key="1">
    <citation type="journal article" date="2015" name="Int. J. Syst. Evol. Microbiol.">
        <title>Bacillus glycinifermentans sp. nov., isolated from fermented soybean paste.</title>
        <authorList>
            <person name="Kim S.J."/>
            <person name="Dunlap C.A."/>
            <person name="Kwon S.W."/>
            <person name="Rooney A.P."/>
        </authorList>
    </citation>
    <scope>NUCLEOTIDE SEQUENCE [LARGE SCALE GENOMIC DNA]</scope>
    <source>
        <strain evidence="2 4">GO-13</strain>
    </source>
</reference>
<dbReference type="GO" id="GO:0004792">
    <property type="term" value="F:thiosulfate-cyanide sulfurtransferase activity"/>
    <property type="evidence" value="ECO:0007669"/>
    <property type="project" value="InterPro"/>
</dbReference>
<evidence type="ECO:0000313" key="5">
    <source>
        <dbReference type="Proteomes" id="UP001341297"/>
    </source>
</evidence>
<evidence type="ECO:0000313" key="2">
    <source>
        <dbReference type="EMBL" id="KRT95260.1"/>
    </source>
</evidence>
<protein>
    <submittedName>
        <fullName evidence="3">Rhodanese-like domain-containing protein</fullName>
    </submittedName>
</protein>
<dbReference type="InterPro" id="IPR036873">
    <property type="entry name" value="Rhodanese-like_dom_sf"/>
</dbReference>
<feature type="domain" description="Rhodanese" evidence="1">
    <location>
        <begin position="43"/>
        <end position="61"/>
    </location>
</feature>
<dbReference type="Proteomes" id="UP001341297">
    <property type="component" value="Unassembled WGS sequence"/>
</dbReference>
<reference evidence="2" key="2">
    <citation type="submission" date="2015-10" db="EMBL/GenBank/DDBJ databases">
        <authorList>
            <person name="Gilbert D.G."/>
        </authorList>
    </citation>
    <scope>NUCLEOTIDE SEQUENCE</scope>
    <source>
        <strain evidence="2">GO-13</strain>
    </source>
</reference>
<dbReference type="Gene3D" id="3.40.250.10">
    <property type="entry name" value="Rhodanese-like domain"/>
    <property type="match status" value="1"/>
</dbReference>
<dbReference type="OrthoDB" id="9800872at2"/>
<keyword evidence="5" id="KW-1185">Reference proteome</keyword>
<dbReference type="CDD" id="cd00158">
    <property type="entry name" value="RHOD"/>
    <property type="match status" value="1"/>
</dbReference>
<reference evidence="3 5" key="3">
    <citation type="submission" date="2023-03" db="EMBL/GenBank/DDBJ databases">
        <title>Agriculturally important microbes genome sequencing.</title>
        <authorList>
            <person name="Dunlap C."/>
        </authorList>
    </citation>
    <scope>NUCLEOTIDE SEQUENCE [LARGE SCALE GENOMIC DNA]</scope>
    <source>
        <strain evidence="3 5">CBP-3203</strain>
    </source>
</reference>
<dbReference type="EMBL" id="JARRTL010000008">
    <property type="protein sequence ID" value="MEC0485062.1"/>
    <property type="molecule type" value="Genomic_DNA"/>
</dbReference>
<dbReference type="PATRIC" id="fig|1664069.3.peg.2685"/>
<proteinExistence type="predicted"/>
<evidence type="ECO:0000313" key="4">
    <source>
        <dbReference type="Proteomes" id="UP000036168"/>
    </source>
</evidence>
<name>A0A0J6EWB9_9BACI</name>
<evidence type="ECO:0000313" key="3">
    <source>
        <dbReference type="EMBL" id="MEC0485062.1"/>
    </source>
</evidence>
<evidence type="ECO:0000259" key="1">
    <source>
        <dbReference type="PROSITE" id="PS50206"/>
    </source>
</evidence>
<accession>A0A0J6EWB9</accession>
<comment type="caution">
    <text evidence="2">The sequence shown here is derived from an EMBL/GenBank/DDBJ whole genome shotgun (WGS) entry which is preliminary data.</text>
</comment>
<accession>A0A0J6ERV4</accession>
<organism evidence="2 4">
    <name type="scientific">Bacillus glycinifermentans</name>
    <dbReference type="NCBI Taxonomy" id="1664069"/>
    <lineage>
        <taxon>Bacteria</taxon>
        <taxon>Bacillati</taxon>
        <taxon>Bacillota</taxon>
        <taxon>Bacilli</taxon>
        <taxon>Bacillales</taxon>
        <taxon>Bacillaceae</taxon>
        <taxon>Bacillus</taxon>
    </lineage>
</organism>
<sequence>MNYLVLLIAIGWSVYKRLSPVENLGHLTEVQLRAKTENKLENVREAHEFRSGHIPGAVNIP</sequence>
<dbReference type="PROSITE" id="PS50206">
    <property type="entry name" value="RHODANESE_3"/>
    <property type="match status" value="1"/>
</dbReference>